<dbReference type="RefSeq" id="WP_144865520.1">
    <property type="nucleotide sequence ID" value="NZ_LR213794.1"/>
</dbReference>
<keyword evidence="2" id="KW-1185">Reference proteome</keyword>
<dbReference type="Proteomes" id="UP000320055">
    <property type="component" value="Unassembled WGS sequence"/>
</dbReference>
<evidence type="ECO:0000313" key="2">
    <source>
        <dbReference type="Proteomes" id="UP000320055"/>
    </source>
</evidence>
<evidence type="ECO:0000313" key="1">
    <source>
        <dbReference type="EMBL" id="VEP15498.1"/>
    </source>
</evidence>
<dbReference type="EMBL" id="CAACVJ010000268">
    <property type="protein sequence ID" value="VEP15498.1"/>
    <property type="molecule type" value="Genomic_DNA"/>
</dbReference>
<gene>
    <name evidence="1" type="ORF">H1P_340024</name>
</gene>
<accession>A0A563VVK2</accession>
<dbReference type="OrthoDB" id="583184at2"/>
<proteinExistence type="predicted"/>
<sequence length="103" mass="10990">MRVLSLAIVSLTIGSLGIVNSPHSLSAESIAQLDNLENIGEVTTSVLDRLGYECDTVADVGLVCKKCSSENMLTEKCTAYICDAATKKCRKKNATLPQLPDSN</sequence>
<protein>
    <submittedName>
        <fullName evidence="1">Uncharacterized protein</fullName>
    </submittedName>
</protein>
<name>A0A563VVK2_9CYAN</name>
<reference evidence="1 2" key="1">
    <citation type="submission" date="2019-01" db="EMBL/GenBank/DDBJ databases">
        <authorList>
            <person name="Brito A."/>
        </authorList>
    </citation>
    <scope>NUCLEOTIDE SEQUENCE [LARGE SCALE GENOMIC DNA]</scope>
    <source>
        <strain evidence="1">1</strain>
    </source>
</reference>
<dbReference type="AlphaFoldDB" id="A0A563VVK2"/>
<organism evidence="1 2">
    <name type="scientific">Hyella patelloides LEGE 07179</name>
    <dbReference type="NCBI Taxonomy" id="945734"/>
    <lineage>
        <taxon>Bacteria</taxon>
        <taxon>Bacillati</taxon>
        <taxon>Cyanobacteriota</taxon>
        <taxon>Cyanophyceae</taxon>
        <taxon>Pleurocapsales</taxon>
        <taxon>Hyellaceae</taxon>
        <taxon>Hyella</taxon>
    </lineage>
</organism>